<dbReference type="InterPro" id="IPR002397">
    <property type="entry name" value="Cyt_P450_B"/>
</dbReference>
<dbReference type="PRINTS" id="PR00359">
    <property type="entry name" value="BP450"/>
</dbReference>
<dbReference type="PANTHER" id="PTHR46696:SF1">
    <property type="entry name" value="CYTOCHROME P450 YJIB-RELATED"/>
    <property type="match status" value="1"/>
</dbReference>
<evidence type="ECO:0000256" key="8">
    <source>
        <dbReference type="ARBA" id="ARBA00043906"/>
    </source>
</evidence>
<keyword evidence="6" id="KW-0408">Iron</keyword>
<dbReference type="InterPro" id="IPR036396">
    <property type="entry name" value="Cyt_P450_sf"/>
</dbReference>
<dbReference type="PANTHER" id="PTHR46696">
    <property type="entry name" value="P450, PUTATIVE (EUROFUNG)-RELATED"/>
    <property type="match status" value="1"/>
</dbReference>
<dbReference type="Pfam" id="PF00067">
    <property type="entry name" value="p450"/>
    <property type="match status" value="1"/>
</dbReference>
<name>A0A1H0IUY1_9HYPH</name>
<protein>
    <submittedName>
        <fullName evidence="10">Cytochrome P450</fullName>
    </submittedName>
</protein>
<keyword evidence="7" id="KW-0503">Monooxygenase</keyword>
<comment type="cofactor">
    <cofactor evidence="1">
        <name>heme</name>
        <dbReference type="ChEBI" id="CHEBI:30413"/>
    </cofactor>
</comment>
<dbReference type="GO" id="GO:0005506">
    <property type="term" value="F:iron ion binding"/>
    <property type="evidence" value="ECO:0007669"/>
    <property type="project" value="InterPro"/>
</dbReference>
<dbReference type="AlphaFoldDB" id="A0A1H0IUY1"/>
<dbReference type="EMBL" id="FNHS01000020">
    <property type="protein sequence ID" value="SDO35288.1"/>
    <property type="molecule type" value="Genomic_DNA"/>
</dbReference>
<comment type="similarity">
    <text evidence="2">Belongs to the cytochrome P450 family.</text>
</comment>
<proteinExistence type="inferred from homology"/>
<evidence type="ECO:0000313" key="11">
    <source>
        <dbReference type="Proteomes" id="UP000198704"/>
    </source>
</evidence>
<evidence type="ECO:0000256" key="4">
    <source>
        <dbReference type="ARBA" id="ARBA00022723"/>
    </source>
</evidence>
<feature type="region of interest" description="Disordered" evidence="9">
    <location>
        <begin position="58"/>
        <end position="77"/>
    </location>
</feature>
<dbReference type="GO" id="GO:0016705">
    <property type="term" value="F:oxidoreductase activity, acting on paired donors, with incorporation or reduction of molecular oxygen"/>
    <property type="evidence" value="ECO:0007669"/>
    <property type="project" value="InterPro"/>
</dbReference>
<evidence type="ECO:0000256" key="7">
    <source>
        <dbReference type="ARBA" id="ARBA00023033"/>
    </source>
</evidence>
<keyword evidence="3" id="KW-0349">Heme</keyword>
<evidence type="ECO:0000256" key="3">
    <source>
        <dbReference type="ARBA" id="ARBA00022617"/>
    </source>
</evidence>
<dbReference type="GO" id="GO:0020037">
    <property type="term" value="F:heme binding"/>
    <property type="evidence" value="ECO:0007669"/>
    <property type="project" value="InterPro"/>
</dbReference>
<dbReference type="SUPFAM" id="SSF48264">
    <property type="entry name" value="Cytochrome P450"/>
    <property type="match status" value="1"/>
</dbReference>
<dbReference type="STRING" id="582672.SAMN05216360_12047"/>
<dbReference type="Proteomes" id="UP000198704">
    <property type="component" value="Unassembled WGS sequence"/>
</dbReference>
<dbReference type="CDD" id="cd20625">
    <property type="entry name" value="CYP164-like"/>
    <property type="match status" value="1"/>
</dbReference>
<sequence>MPDSSLLDQVKDFANRPNPYPVYAKLRQNPVSRQDDGTAEGTWVAATHDTIARLLHDPRVSSETLPPADRPRTGNPLTDLIVKPLKDWMMDRHRVFIFRDPPDHDALRSAVMHQFSRARVQAMRARSDKLVADLLDEKRDAREIDAVDDLAYPLPVTVICELFGVPREDEPKFHDWATQLATALEPDSLTDPEIRAKNSRTFDAIGGYMGDLIKEKRRHPQDDMLSGLANHATPAGVKMGDYDLIATSILMLVAGHETTVNLITNGLLTLLRHPDELERLRQDPMRAPRLIEELLRYEPPVQFRTRRTLSAIDIAGVTIPEGADLVLLLAAGNRDEAVFPDPDRFDPDRTGTRHLGFGGSLHYCVGAPLARFEAEAALTALARRLKAPRLIADPPPYRQGAALRGPEHLRVAIDGIA</sequence>
<organism evidence="10 11">
    <name type="scientific">Methylobacterium phyllostachyos</name>
    <dbReference type="NCBI Taxonomy" id="582672"/>
    <lineage>
        <taxon>Bacteria</taxon>
        <taxon>Pseudomonadati</taxon>
        <taxon>Pseudomonadota</taxon>
        <taxon>Alphaproteobacteria</taxon>
        <taxon>Hyphomicrobiales</taxon>
        <taxon>Methylobacteriaceae</taxon>
        <taxon>Methylobacterium</taxon>
    </lineage>
</organism>
<keyword evidence="11" id="KW-1185">Reference proteome</keyword>
<dbReference type="GO" id="GO:0004497">
    <property type="term" value="F:monooxygenase activity"/>
    <property type="evidence" value="ECO:0007669"/>
    <property type="project" value="UniProtKB-KW"/>
</dbReference>
<dbReference type="RefSeq" id="WP_091721330.1">
    <property type="nucleotide sequence ID" value="NZ_FNHS01000020.1"/>
</dbReference>
<reference evidence="11" key="1">
    <citation type="submission" date="2016-10" db="EMBL/GenBank/DDBJ databases">
        <authorList>
            <person name="Varghese N."/>
            <person name="Submissions S."/>
        </authorList>
    </citation>
    <scope>NUCLEOTIDE SEQUENCE [LARGE SCALE GENOMIC DNA]</scope>
    <source>
        <strain evidence="11">BL47</strain>
    </source>
</reference>
<dbReference type="InterPro" id="IPR001128">
    <property type="entry name" value="Cyt_P450"/>
</dbReference>
<evidence type="ECO:0000256" key="9">
    <source>
        <dbReference type="SAM" id="MobiDB-lite"/>
    </source>
</evidence>
<gene>
    <name evidence="10" type="ORF">SAMN05216360_12047</name>
</gene>
<accession>A0A1H0IUY1</accession>
<evidence type="ECO:0000256" key="5">
    <source>
        <dbReference type="ARBA" id="ARBA00023002"/>
    </source>
</evidence>
<evidence type="ECO:0000256" key="6">
    <source>
        <dbReference type="ARBA" id="ARBA00023004"/>
    </source>
</evidence>
<evidence type="ECO:0000256" key="2">
    <source>
        <dbReference type="ARBA" id="ARBA00010617"/>
    </source>
</evidence>
<keyword evidence="4" id="KW-0479">Metal-binding</keyword>
<comment type="function">
    <text evidence="8">Cytochromes P450 are a group of heme-thiolate monooxygenases. They oxidize a variety of structurally unrelated compounds, including steroids, fatty acids, and xenobiotics.</text>
</comment>
<keyword evidence="5" id="KW-0560">Oxidoreductase</keyword>
<evidence type="ECO:0000313" key="10">
    <source>
        <dbReference type="EMBL" id="SDO35288.1"/>
    </source>
</evidence>
<dbReference type="FunFam" id="1.10.630.10:FF:000018">
    <property type="entry name" value="Cytochrome P450 monooxygenase"/>
    <property type="match status" value="1"/>
</dbReference>
<dbReference type="OrthoDB" id="9801155at2"/>
<evidence type="ECO:0000256" key="1">
    <source>
        <dbReference type="ARBA" id="ARBA00001971"/>
    </source>
</evidence>
<dbReference type="Gene3D" id="1.10.630.10">
    <property type="entry name" value="Cytochrome P450"/>
    <property type="match status" value="1"/>
</dbReference>